<feature type="binding site" evidence="10">
    <location>
        <position position="179"/>
    </location>
    <ligand>
        <name>substrate</name>
    </ligand>
</feature>
<comment type="function">
    <text evidence="10">Catalyzes two activities which are involved in the cyclic version of arginine biosynthesis: the synthesis of N-acetylglutamate from glutamate and acetyl-CoA as the acetyl donor, and of ornithine by transacetylation between N(2)-acetylornithine and glutamate.</text>
</comment>
<dbReference type="GO" id="GO:0006592">
    <property type="term" value="P:ornithine biosynthetic process"/>
    <property type="evidence" value="ECO:0007669"/>
    <property type="project" value="TreeGrafter"/>
</dbReference>
<evidence type="ECO:0000313" key="11">
    <source>
        <dbReference type="EMBL" id="EGC70812.1"/>
    </source>
</evidence>
<feature type="binding site" evidence="10">
    <location>
        <position position="276"/>
    </location>
    <ligand>
        <name>substrate</name>
    </ligand>
</feature>
<keyword evidence="4 10" id="KW-0028">Amino-acid biosynthesis</keyword>
<comment type="catalytic activity">
    <reaction evidence="9 10">
        <text>N(2)-acetyl-L-ornithine + L-glutamate = N-acetyl-L-glutamate + L-ornithine</text>
        <dbReference type="Rhea" id="RHEA:15349"/>
        <dbReference type="ChEBI" id="CHEBI:29985"/>
        <dbReference type="ChEBI" id="CHEBI:44337"/>
        <dbReference type="ChEBI" id="CHEBI:46911"/>
        <dbReference type="ChEBI" id="CHEBI:57805"/>
        <dbReference type="EC" id="2.3.1.35"/>
    </reaction>
</comment>
<comment type="similarity">
    <text evidence="1 10">Belongs to the ArgJ family.</text>
</comment>
<reference evidence="11 12" key="1">
    <citation type="submission" date="2011-01" db="EMBL/GenBank/DDBJ databases">
        <authorList>
            <person name="Muzny D."/>
            <person name="Qin X."/>
            <person name="Deng J."/>
            <person name="Jiang H."/>
            <person name="Liu Y."/>
            <person name="Qu J."/>
            <person name="Song X.-Z."/>
            <person name="Zhang L."/>
            <person name="Thornton R."/>
            <person name="Coyle M."/>
            <person name="Francisco L."/>
            <person name="Jackson L."/>
            <person name="Javaid M."/>
            <person name="Korchina V."/>
            <person name="Kovar C."/>
            <person name="Mata R."/>
            <person name="Mathew T."/>
            <person name="Ngo R."/>
            <person name="Nguyen L."/>
            <person name="Nguyen N."/>
            <person name="Okwuonu G."/>
            <person name="Ongeri F."/>
            <person name="Pham C."/>
            <person name="Simmons D."/>
            <person name="Wilczek-Boney K."/>
            <person name="Hale W."/>
            <person name="Jakkamsetti A."/>
            <person name="Pham P."/>
            <person name="Ruth R."/>
            <person name="San Lucas F."/>
            <person name="Warren J."/>
            <person name="Zhang J."/>
            <person name="Zhao Z."/>
            <person name="Zhou C."/>
            <person name="Zhu D."/>
            <person name="Lee S."/>
            <person name="Bess C."/>
            <person name="Blankenburg K."/>
            <person name="Forbes L."/>
            <person name="Fu Q."/>
            <person name="Gubbala S."/>
            <person name="Hirani K."/>
            <person name="Jayaseelan J.C."/>
            <person name="Lara F."/>
            <person name="Munidasa M."/>
            <person name="Palculict T."/>
            <person name="Patil S."/>
            <person name="Pu L.-L."/>
            <person name="Saada N."/>
            <person name="Tang L."/>
            <person name="Weissenberger G."/>
            <person name="Zhu Y."/>
            <person name="Hemphill L."/>
            <person name="Shang Y."/>
            <person name="Youmans B."/>
            <person name="Ayvaz T."/>
            <person name="Ross M."/>
            <person name="Santibanez J."/>
            <person name="Aqrawi P."/>
            <person name="Gross S."/>
            <person name="Joshi V."/>
            <person name="Fowler G."/>
            <person name="Nazareth L."/>
            <person name="Reid J."/>
            <person name="Worley K."/>
            <person name="Petrosino J."/>
            <person name="Highlander S."/>
            <person name="Gibbs R."/>
        </authorList>
    </citation>
    <scope>NUCLEOTIDE SEQUENCE [LARGE SCALE GENOMIC DNA]</scope>
    <source>
        <strain evidence="11 12">ATCC 12755</strain>
    </source>
</reference>
<proteinExistence type="inferred from homology"/>
<dbReference type="HAMAP" id="MF_01106">
    <property type="entry name" value="ArgJ"/>
    <property type="match status" value="1"/>
</dbReference>
<dbReference type="Gene3D" id="3.10.20.340">
    <property type="entry name" value="ArgJ beta chain, C-terminal domain"/>
    <property type="match status" value="1"/>
</dbReference>
<feature type="chain" id="PRO_5023214740" description="Arginine biosynthesis bifunctional protein ArgJ alpha chain" evidence="10">
    <location>
        <begin position="1"/>
        <end position="189"/>
    </location>
</feature>
<evidence type="ECO:0000256" key="8">
    <source>
        <dbReference type="ARBA" id="ARBA00023315"/>
    </source>
</evidence>
<keyword evidence="8 10" id="KW-0012">Acyltransferase</keyword>
<feature type="binding site" evidence="10">
    <location>
        <position position="153"/>
    </location>
    <ligand>
        <name>substrate</name>
    </ligand>
</feature>
<feature type="binding site" evidence="10">
    <location>
        <position position="190"/>
    </location>
    <ligand>
        <name>substrate</name>
    </ligand>
</feature>
<dbReference type="InterPro" id="IPR016117">
    <property type="entry name" value="ArgJ-like_dom_sf"/>
</dbReference>
<feature type="site" description="Cleavage; by autolysis" evidence="10">
    <location>
        <begin position="189"/>
        <end position="190"/>
    </location>
</feature>
<keyword evidence="7 10" id="KW-0511">Multifunctional enzyme</keyword>
<sequence length="403" mass="42138">MAVGGKKMKEIEGTIATPKGFFADGLHCGLKKEKVDLGWIVSEVPASAAAVFTTNQVQAAPILVTKEKMQAGTLQGVIVNAGNANACTGEQGLKDAQEMAELAADQLHTSPEAFAVASTGIIGKSLPMEKITAGIQQLNRQGDAHQFQRAILTTDLTEKSSVIQSTIADKTVTVAGCAKGSGMIHPNMATMLAFVTTDAAIAPALLQALLKELTDVTFNQITVDGDTSTNDMVLVLANGLAKNPTIEADTPAYHEFKGMLKAVLTALAKAIAKDGEGASKLIEAHTSGAVTDEAARMISKTIVGSPLVKTALFGKDPNWGRILCAVGYSGQPIDPATVSIALADIPVFVQGTPVAFDETIMQEQLAENEVKVAVELKEGAGVGTAWGCDLTYDYVKINALYHT</sequence>
<feature type="binding site" evidence="10">
    <location>
        <position position="398"/>
    </location>
    <ligand>
        <name>substrate</name>
    </ligand>
</feature>
<dbReference type="FunFam" id="3.10.20.340:FF:000001">
    <property type="entry name" value="Arginine biosynthesis bifunctional protein ArgJ, chloroplastic"/>
    <property type="match status" value="1"/>
</dbReference>
<protein>
    <recommendedName>
        <fullName evidence="10">Arginine biosynthesis bifunctional protein ArgJ</fullName>
    </recommendedName>
    <domain>
        <recommendedName>
            <fullName evidence="10">Glutamate N-acetyltransferase</fullName>
            <ecNumber evidence="10">2.3.1.35</ecNumber>
        </recommendedName>
        <alternativeName>
            <fullName evidence="10">Ornithine acetyltransferase</fullName>
            <shortName evidence="10">OATase</shortName>
        </alternativeName>
        <alternativeName>
            <fullName evidence="10">Ornithine transacetylase</fullName>
        </alternativeName>
    </domain>
    <domain>
        <recommendedName>
            <fullName evidence="10">Amino-acid acetyltransferase</fullName>
            <ecNumber evidence="10">2.3.1.1</ecNumber>
        </recommendedName>
        <alternativeName>
            <fullName evidence="10">N-acetylglutamate synthase</fullName>
            <shortName evidence="10">AGSase</shortName>
        </alternativeName>
    </domain>
    <component>
        <recommendedName>
            <fullName evidence="10">Arginine biosynthesis bifunctional protein ArgJ alpha chain</fullName>
        </recommendedName>
    </component>
    <component>
        <recommendedName>
            <fullName evidence="10">Arginine biosynthesis bifunctional protein ArgJ beta chain</fullName>
        </recommendedName>
    </component>
</protein>
<comment type="subunit">
    <text evidence="2 10">Heterotetramer of two alpha and two beta chains.</text>
</comment>
<dbReference type="InterPro" id="IPR042195">
    <property type="entry name" value="ArgJ_beta_C"/>
</dbReference>
<comment type="pathway">
    <text evidence="10">Amino-acid biosynthesis; L-arginine biosynthesis; L-ornithine and N-acetyl-L-glutamate from L-glutamate and N(2)-acetyl-L-ornithine (cyclic): step 1/1.</text>
</comment>
<gene>
    <name evidence="10 11" type="primary">argJ</name>
    <name evidence="11" type="ORF">HMPREF9087_0189</name>
</gene>
<feature type="chain" id="PRO_5023214741" description="Arginine biosynthesis bifunctional protein ArgJ beta chain" evidence="10">
    <location>
        <begin position="190"/>
        <end position="403"/>
    </location>
</feature>
<evidence type="ECO:0000256" key="7">
    <source>
        <dbReference type="ARBA" id="ARBA00023268"/>
    </source>
</evidence>
<feature type="site" description="Involved in the stabilization of negative charge on the oxyanion by the formation of the oxyanion hole" evidence="10">
    <location>
        <position position="119"/>
    </location>
</feature>
<evidence type="ECO:0000256" key="6">
    <source>
        <dbReference type="ARBA" id="ARBA00022813"/>
    </source>
</evidence>
<dbReference type="GO" id="GO:0006526">
    <property type="term" value="P:L-arginine biosynthetic process"/>
    <property type="evidence" value="ECO:0007669"/>
    <property type="project" value="UniProtKB-UniRule"/>
</dbReference>
<dbReference type="Pfam" id="PF01960">
    <property type="entry name" value="ArgJ"/>
    <property type="match status" value="1"/>
</dbReference>
<dbReference type="EC" id="2.3.1.35" evidence="10"/>
<name>F0EG92_ENTCA</name>
<dbReference type="PANTHER" id="PTHR23100:SF0">
    <property type="entry name" value="ARGININE BIOSYNTHESIS BIFUNCTIONAL PROTEIN ARGJ, MITOCHONDRIAL"/>
    <property type="match status" value="1"/>
</dbReference>
<dbReference type="MEROPS" id="T05.002"/>
<evidence type="ECO:0000256" key="4">
    <source>
        <dbReference type="ARBA" id="ARBA00022605"/>
    </source>
</evidence>
<keyword evidence="3 10" id="KW-0055">Arginine biosynthesis</keyword>
<feature type="active site" description="Nucleophile" evidence="10">
    <location>
        <position position="190"/>
    </location>
</feature>
<dbReference type="EMBL" id="AEWT01000002">
    <property type="protein sequence ID" value="EGC70812.1"/>
    <property type="molecule type" value="Genomic_DNA"/>
</dbReference>
<dbReference type="FunFam" id="3.60.70.12:FF:000001">
    <property type="entry name" value="Arginine biosynthesis bifunctional protein ArgJ, chloroplastic"/>
    <property type="match status" value="1"/>
</dbReference>
<dbReference type="GO" id="GO:0005737">
    <property type="term" value="C:cytoplasm"/>
    <property type="evidence" value="ECO:0007669"/>
    <property type="project" value="UniProtKB-SubCell"/>
</dbReference>
<comment type="caution">
    <text evidence="11">The sequence shown here is derived from an EMBL/GenBank/DDBJ whole genome shotgun (WGS) entry which is preliminary data.</text>
</comment>
<evidence type="ECO:0000313" key="12">
    <source>
        <dbReference type="Proteomes" id="UP000004835"/>
    </source>
</evidence>
<evidence type="ECO:0000256" key="10">
    <source>
        <dbReference type="HAMAP-Rule" id="MF_01106"/>
    </source>
</evidence>
<dbReference type="AlphaFoldDB" id="F0EG92"/>
<dbReference type="PANTHER" id="PTHR23100">
    <property type="entry name" value="ARGININE BIOSYNTHESIS BIFUNCTIONAL PROTEIN ARGJ"/>
    <property type="match status" value="1"/>
</dbReference>
<evidence type="ECO:0000256" key="5">
    <source>
        <dbReference type="ARBA" id="ARBA00022679"/>
    </source>
</evidence>
<evidence type="ECO:0000256" key="1">
    <source>
        <dbReference type="ARBA" id="ARBA00006774"/>
    </source>
</evidence>
<dbReference type="GO" id="GO:0004358">
    <property type="term" value="F:L-glutamate N-acetyltransferase activity, acting on acetyl-L-ornithine as donor"/>
    <property type="evidence" value="ECO:0007669"/>
    <property type="project" value="UniProtKB-UniRule"/>
</dbReference>
<dbReference type="SUPFAM" id="SSF56266">
    <property type="entry name" value="DmpA/ArgJ-like"/>
    <property type="match status" value="1"/>
</dbReference>
<dbReference type="EC" id="2.3.1.1" evidence="10"/>
<dbReference type="NCBIfam" id="TIGR00120">
    <property type="entry name" value="ArgJ"/>
    <property type="match status" value="1"/>
</dbReference>
<dbReference type="HOGENOM" id="CLU_027172_1_0_9"/>
<dbReference type="Proteomes" id="UP000004835">
    <property type="component" value="Unassembled WGS sequence"/>
</dbReference>
<feature type="binding site" evidence="10">
    <location>
        <position position="403"/>
    </location>
    <ligand>
        <name>substrate</name>
    </ligand>
</feature>
<dbReference type="CDD" id="cd02152">
    <property type="entry name" value="OAT"/>
    <property type="match status" value="1"/>
</dbReference>
<comment type="pathway">
    <text evidence="10">Amino-acid biosynthesis; L-arginine biosynthesis; N(2)-acetyl-L-ornithine from L-glutamate: step 1/4.</text>
</comment>
<keyword evidence="10" id="KW-0963">Cytoplasm</keyword>
<dbReference type="UniPathway" id="UPA00068">
    <property type="reaction ID" value="UER00106"/>
</dbReference>
<dbReference type="InterPro" id="IPR002813">
    <property type="entry name" value="Arg_biosynth_ArgJ"/>
</dbReference>
<keyword evidence="6 10" id="KW-0068">Autocatalytic cleavage</keyword>
<organism evidence="11 12">
    <name type="scientific">Enterococcus casseliflavus ATCC 12755</name>
    <dbReference type="NCBI Taxonomy" id="888066"/>
    <lineage>
        <taxon>Bacteria</taxon>
        <taxon>Bacillati</taxon>
        <taxon>Bacillota</taxon>
        <taxon>Bacilli</taxon>
        <taxon>Lactobacillales</taxon>
        <taxon>Enterococcaceae</taxon>
        <taxon>Enterococcus</taxon>
    </lineage>
</organism>
<dbReference type="GO" id="GO:0004042">
    <property type="term" value="F:L-glutamate N-acetyltransferase activity"/>
    <property type="evidence" value="ECO:0007669"/>
    <property type="project" value="UniProtKB-UniRule"/>
</dbReference>
<dbReference type="NCBIfam" id="NF003802">
    <property type="entry name" value="PRK05388.1"/>
    <property type="match status" value="1"/>
</dbReference>
<comment type="subcellular location">
    <subcellularLocation>
        <location evidence="10">Cytoplasm</location>
    </subcellularLocation>
</comment>
<evidence type="ECO:0000256" key="3">
    <source>
        <dbReference type="ARBA" id="ARBA00022571"/>
    </source>
</evidence>
<evidence type="ECO:0000256" key="2">
    <source>
        <dbReference type="ARBA" id="ARBA00011475"/>
    </source>
</evidence>
<dbReference type="Gene3D" id="3.60.70.12">
    <property type="entry name" value="L-amino peptidase D-ALA esterase/amidase"/>
    <property type="match status" value="1"/>
</dbReference>
<evidence type="ECO:0000256" key="9">
    <source>
        <dbReference type="ARBA" id="ARBA00049439"/>
    </source>
</evidence>
<accession>F0EG92</accession>
<feature type="site" description="Involved in the stabilization of negative charge on the oxyanion by the formation of the oxyanion hole" evidence="10">
    <location>
        <position position="120"/>
    </location>
</feature>
<comment type="catalytic activity">
    <reaction evidence="10">
        <text>L-glutamate + acetyl-CoA = N-acetyl-L-glutamate + CoA + H(+)</text>
        <dbReference type="Rhea" id="RHEA:24292"/>
        <dbReference type="ChEBI" id="CHEBI:15378"/>
        <dbReference type="ChEBI" id="CHEBI:29985"/>
        <dbReference type="ChEBI" id="CHEBI:44337"/>
        <dbReference type="ChEBI" id="CHEBI:57287"/>
        <dbReference type="ChEBI" id="CHEBI:57288"/>
        <dbReference type="EC" id="2.3.1.1"/>
    </reaction>
</comment>
<keyword evidence="5 10" id="KW-0808">Transferase</keyword>